<sequence length="370" mass="41286">MIPFLDLKRVNDQYAKELKEASDRVISSGWYILGKEVQAFEEEFSAYCGTKYCIGVSNGLDALKLILKAYDIGLGDEVIVPSNTYIASILAISEVGAKPILVEPDLDTYNLNPNLIKASITDSTKAILVVHLYGRAADMDPINQIAKDYNLKVIEDGAQAHGAVYKSRKTGNLGDAAGFSFYPGKNLGALGDAGAVTTNDKDLADKIRALRNYGSHIKYENIYQGYNNRLDELQAAFLRVKLAYLDAENNARRDIASRYLNEINNKHILLPNTPAELNENVWHLFTIRTIDREKLQKYLAENDIQTIIHYPIAPHKQQAYVDLNILSFPIAEKIHQEIISIPISSVQNTRDTDAIISIINNFNIENGVVK</sequence>
<feature type="modified residue" description="N6-(pyridoxal phosphate)lysine" evidence="4">
    <location>
        <position position="185"/>
    </location>
</feature>
<dbReference type="SUPFAM" id="SSF53383">
    <property type="entry name" value="PLP-dependent transferases"/>
    <property type="match status" value="1"/>
</dbReference>
<comment type="caution">
    <text evidence="6">The sequence shown here is derived from an EMBL/GenBank/DDBJ whole genome shotgun (WGS) entry which is preliminary data.</text>
</comment>
<name>A0A9X3L5Y5_9BACI</name>
<dbReference type="RefSeq" id="WP_269920502.1">
    <property type="nucleotide sequence ID" value="NZ_JAMKBI010000001.1"/>
</dbReference>
<dbReference type="FunFam" id="3.40.640.10:FF:000089">
    <property type="entry name" value="Aminotransferase, DegT/DnrJ/EryC1/StrS family"/>
    <property type="match status" value="1"/>
</dbReference>
<dbReference type="PANTHER" id="PTHR30244:SF36">
    <property type="entry name" value="3-OXO-GLUCOSE-6-PHOSPHATE:GLUTAMATE AMINOTRANSFERASE"/>
    <property type="match status" value="1"/>
</dbReference>
<reference evidence="6" key="1">
    <citation type="submission" date="2022-05" db="EMBL/GenBank/DDBJ databases">
        <authorList>
            <person name="Colautti A."/>
            <person name="Iacumin L."/>
        </authorList>
    </citation>
    <scope>NUCLEOTIDE SEQUENCE</scope>
    <source>
        <strain evidence="6">DSM 30747</strain>
    </source>
</reference>
<evidence type="ECO:0000313" key="6">
    <source>
        <dbReference type="EMBL" id="MCZ8531808.1"/>
    </source>
</evidence>
<keyword evidence="6" id="KW-0808">Transferase</keyword>
<dbReference type="GO" id="GO:0000271">
    <property type="term" value="P:polysaccharide biosynthetic process"/>
    <property type="evidence" value="ECO:0007669"/>
    <property type="project" value="TreeGrafter"/>
</dbReference>
<keyword evidence="1 4" id="KW-0663">Pyridoxal phosphate</keyword>
<dbReference type="PIRSF" id="PIRSF000390">
    <property type="entry name" value="PLP_StrS"/>
    <property type="match status" value="1"/>
</dbReference>
<feature type="active site" description="Proton acceptor" evidence="3">
    <location>
        <position position="185"/>
    </location>
</feature>
<dbReference type="AlphaFoldDB" id="A0A9X3L5Y5"/>
<dbReference type="InterPro" id="IPR015421">
    <property type="entry name" value="PyrdxlP-dep_Trfase_major"/>
</dbReference>
<evidence type="ECO:0000256" key="3">
    <source>
        <dbReference type="PIRSR" id="PIRSR000390-1"/>
    </source>
</evidence>
<protein>
    <submittedName>
        <fullName evidence="6">DegT/DnrJ/EryC1/StrS family aminotransferase</fullName>
    </submittedName>
</protein>
<dbReference type="InterPro" id="IPR000653">
    <property type="entry name" value="DegT/StrS_aminotransferase"/>
</dbReference>
<dbReference type="GO" id="GO:0030170">
    <property type="term" value="F:pyridoxal phosphate binding"/>
    <property type="evidence" value="ECO:0007669"/>
    <property type="project" value="UniProtKB-ARBA"/>
</dbReference>
<dbReference type="Proteomes" id="UP001152172">
    <property type="component" value="Unassembled WGS sequence"/>
</dbReference>
<dbReference type="InterPro" id="IPR015422">
    <property type="entry name" value="PyrdxlP-dep_Trfase_small"/>
</dbReference>
<evidence type="ECO:0000256" key="1">
    <source>
        <dbReference type="ARBA" id="ARBA00022898"/>
    </source>
</evidence>
<dbReference type="PANTHER" id="PTHR30244">
    <property type="entry name" value="TRANSAMINASE"/>
    <property type="match status" value="1"/>
</dbReference>
<organism evidence="6 7">
    <name type="scientific">Psychrobacillus psychrodurans</name>
    <dbReference type="NCBI Taxonomy" id="126157"/>
    <lineage>
        <taxon>Bacteria</taxon>
        <taxon>Bacillati</taxon>
        <taxon>Bacillota</taxon>
        <taxon>Bacilli</taxon>
        <taxon>Bacillales</taxon>
        <taxon>Bacillaceae</taxon>
        <taxon>Psychrobacillus</taxon>
    </lineage>
</organism>
<dbReference type="Gene3D" id="3.40.640.10">
    <property type="entry name" value="Type I PLP-dependent aspartate aminotransferase-like (Major domain)"/>
    <property type="match status" value="1"/>
</dbReference>
<dbReference type="EMBL" id="JAMKBI010000001">
    <property type="protein sequence ID" value="MCZ8531808.1"/>
    <property type="molecule type" value="Genomic_DNA"/>
</dbReference>
<keyword evidence="6" id="KW-0032">Aminotransferase</keyword>
<evidence type="ECO:0000313" key="7">
    <source>
        <dbReference type="Proteomes" id="UP001152172"/>
    </source>
</evidence>
<proteinExistence type="inferred from homology"/>
<keyword evidence="7" id="KW-1185">Reference proteome</keyword>
<dbReference type="InterPro" id="IPR015424">
    <property type="entry name" value="PyrdxlP-dep_Trfase"/>
</dbReference>
<evidence type="ECO:0000256" key="5">
    <source>
        <dbReference type="RuleBase" id="RU004508"/>
    </source>
</evidence>
<evidence type="ECO:0000256" key="2">
    <source>
        <dbReference type="ARBA" id="ARBA00037999"/>
    </source>
</evidence>
<dbReference type="CDD" id="cd00616">
    <property type="entry name" value="AHBA_syn"/>
    <property type="match status" value="1"/>
</dbReference>
<dbReference type="GO" id="GO:0008483">
    <property type="term" value="F:transaminase activity"/>
    <property type="evidence" value="ECO:0007669"/>
    <property type="project" value="UniProtKB-KW"/>
</dbReference>
<comment type="similarity">
    <text evidence="2 5">Belongs to the DegT/DnrJ/EryC1 family.</text>
</comment>
<dbReference type="Pfam" id="PF01041">
    <property type="entry name" value="DegT_DnrJ_EryC1"/>
    <property type="match status" value="1"/>
</dbReference>
<dbReference type="Gene3D" id="3.90.1150.10">
    <property type="entry name" value="Aspartate Aminotransferase, domain 1"/>
    <property type="match status" value="1"/>
</dbReference>
<accession>A0A9X3L5Y5</accession>
<gene>
    <name evidence="6" type="ORF">M9R61_00445</name>
</gene>
<evidence type="ECO:0000256" key="4">
    <source>
        <dbReference type="PIRSR" id="PIRSR000390-2"/>
    </source>
</evidence>